<name>A0ABP6SYH8_9ACTN</name>
<reference evidence="2" key="1">
    <citation type="journal article" date="2019" name="Int. J. Syst. Evol. Microbiol.">
        <title>The Global Catalogue of Microorganisms (GCM) 10K type strain sequencing project: providing services to taxonomists for standard genome sequencing and annotation.</title>
        <authorList>
            <consortium name="The Broad Institute Genomics Platform"/>
            <consortium name="The Broad Institute Genome Sequencing Center for Infectious Disease"/>
            <person name="Wu L."/>
            <person name="Ma J."/>
        </authorList>
    </citation>
    <scope>NUCLEOTIDE SEQUENCE [LARGE SCALE GENOMIC DNA]</scope>
    <source>
        <strain evidence="2">JCM 9458</strain>
    </source>
</reference>
<accession>A0ABP6SYH8</accession>
<comment type="caution">
    <text evidence="1">The sequence shown here is derived from an EMBL/GenBank/DDBJ whole genome shotgun (WGS) entry which is preliminary data.</text>
</comment>
<protein>
    <submittedName>
        <fullName evidence="1">Uncharacterized protein</fullName>
    </submittedName>
</protein>
<dbReference type="Proteomes" id="UP001501676">
    <property type="component" value="Unassembled WGS sequence"/>
</dbReference>
<evidence type="ECO:0000313" key="1">
    <source>
        <dbReference type="EMBL" id="GAA3388663.1"/>
    </source>
</evidence>
<sequence length="168" mass="17932">MPPSPAASDGTSLVTEAVLSIDPDLLRHSFLLAGQPGYYYVRIFRKSAEAQPVIVLADTGNIPEASVVNQIDVVAWVTARTLLDQPDTTMEQLGSVGRWITISPPIGSIGAVTNEVLFDGGRPRPRYLSSHAEIEDVVGDTVRPLAPGDFAVESLDARGVRVARVGRA</sequence>
<dbReference type="EMBL" id="BAAAYN010000023">
    <property type="protein sequence ID" value="GAA3388663.1"/>
    <property type="molecule type" value="Genomic_DNA"/>
</dbReference>
<keyword evidence="2" id="KW-1185">Reference proteome</keyword>
<organism evidence="1 2">
    <name type="scientific">Cryptosporangium minutisporangium</name>
    <dbReference type="NCBI Taxonomy" id="113569"/>
    <lineage>
        <taxon>Bacteria</taxon>
        <taxon>Bacillati</taxon>
        <taxon>Actinomycetota</taxon>
        <taxon>Actinomycetes</taxon>
        <taxon>Cryptosporangiales</taxon>
        <taxon>Cryptosporangiaceae</taxon>
        <taxon>Cryptosporangium</taxon>
    </lineage>
</organism>
<proteinExistence type="predicted"/>
<evidence type="ECO:0000313" key="2">
    <source>
        <dbReference type="Proteomes" id="UP001501676"/>
    </source>
</evidence>
<dbReference type="RefSeq" id="WP_345729254.1">
    <property type="nucleotide sequence ID" value="NZ_BAAAYN010000023.1"/>
</dbReference>
<gene>
    <name evidence="1" type="ORF">GCM10020369_35740</name>
</gene>